<sequence>MPRISKSMGASASKKSNTKVTVFGITQVMKTARTEFLSLCVIIEDVKLLPDQLQRECLDIFHYHLRKPIEDHLCESDHPYGWIMQALWGIKNLGPAYFKRSAFHNQQFVDCWPDIFKWLRVMQKNDAHLEFDNGSTFWSVAGEMFDLCLALNYAALHDDDVNEFAVLAWMGYRDENNIDRFGGQPLLACLKVQLPDEGRPRTEPKAAGLRIERALEACHYDIYDLVGVIHLRLKHTIDRNISVKARPEEGILGHSALMSILLQLRWPPFTKAIALPNIGRCFVYVIQSILMDGLNYSVHRMYTLNSLLTVVYVTLLSRNIDYAVVIVQHGILGLLLRVAKLESMQPIPETSSTSRDTLFAMLPYLIYKDMIITCRNALEDIQHDEEYEDLKEEAHQKFQLTWEAFENVLFEHFVLLRLCKAGFAPETGVCANDFVPTFRNAQGALPFFIEIKDTSLDTLRYKRIRFPRRIASFYIQRHLRQLLPPSFFEKGKSKNAIPAAVAIYIDYMRYPFQFRVYRREAFEKTETRENAELLTLVAHEVHRQPEEQSHGLMVILGAPMWKEVPFVIHFDDPWMKDVKLSNASDDYEGIPFDGKNNCLLPCRKLDALRACIVLAKRYADEKGDSVWLSDAVDKAVGDVMKEFDEELGIFKQSSDFVAKSD</sequence>
<organism evidence="1 2">
    <name type="scientific">Schizopora paradoxa</name>
    <dbReference type="NCBI Taxonomy" id="27342"/>
    <lineage>
        <taxon>Eukaryota</taxon>
        <taxon>Fungi</taxon>
        <taxon>Dikarya</taxon>
        <taxon>Basidiomycota</taxon>
        <taxon>Agaricomycotina</taxon>
        <taxon>Agaricomycetes</taxon>
        <taxon>Hymenochaetales</taxon>
        <taxon>Schizoporaceae</taxon>
        <taxon>Schizopora</taxon>
    </lineage>
</organism>
<evidence type="ECO:0000313" key="2">
    <source>
        <dbReference type="Proteomes" id="UP000053477"/>
    </source>
</evidence>
<dbReference type="InParanoid" id="A0A0H2RPW1"/>
<dbReference type="EMBL" id="KQ086176">
    <property type="protein sequence ID" value="KLO06871.1"/>
    <property type="molecule type" value="Genomic_DNA"/>
</dbReference>
<proteinExistence type="predicted"/>
<dbReference type="OrthoDB" id="432970at2759"/>
<reference evidence="1 2" key="1">
    <citation type="submission" date="2015-04" db="EMBL/GenBank/DDBJ databases">
        <title>Complete genome sequence of Schizopora paradoxa KUC8140, a cosmopolitan wood degrader in East Asia.</title>
        <authorList>
            <consortium name="DOE Joint Genome Institute"/>
            <person name="Min B."/>
            <person name="Park H."/>
            <person name="Jang Y."/>
            <person name="Kim J.-J."/>
            <person name="Kim K.H."/>
            <person name="Pangilinan J."/>
            <person name="Lipzen A."/>
            <person name="Riley R."/>
            <person name="Grigoriev I.V."/>
            <person name="Spatafora J.W."/>
            <person name="Choi I.-G."/>
        </authorList>
    </citation>
    <scope>NUCLEOTIDE SEQUENCE [LARGE SCALE GENOMIC DNA]</scope>
    <source>
        <strain evidence="1 2">KUC8140</strain>
    </source>
</reference>
<dbReference type="Proteomes" id="UP000053477">
    <property type="component" value="Unassembled WGS sequence"/>
</dbReference>
<keyword evidence="2" id="KW-1185">Reference proteome</keyword>
<dbReference type="AlphaFoldDB" id="A0A0H2RPW1"/>
<gene>
    <name evidence="1" type="ORF">SCHPADRAFT_945741</name>
</gene>
<accession>A0A0H2RPW1</accession>
<protein>
    <submittedName>
        <fullName evidence="1">Uncharacterized protein</fullName>
    </submittedName>
</protein>
<name>A0A0H2RPW1_9AGAM</name>
<evidence type="ECO:0000313" key="1">
    <source>
        <dbReference type="EMBL" id="KLO06871.1"/>
    </source>
</evidence>